<name>A0A317F596_9SPHI</name>
<proteinExistence type="predicted"/>
<organism evidence="2 3">
    <name type="scientific">Pedobacter paludis</name>
    <dbReference type="NCBI Taxonomy" id="2203212"/>
    <lineage>
        <taxon>Bacteria</taxon>
        <taxon>Pseudomonadati</taxon>
        <taxon>Bacteroidota</taxon>
        <taxon>Sphingobacteriia</taxon>
        <taxon>Sphingobacteriales</taxon>
        <taxon>Sphingobacteriaceae</taxon>
        <taxon>Pedobacter</taxon>
    </lineage>
</organism>
<accession>A0A317F596</accession>
<dbReference type="RefSeq" id="WP_109928838.1">
    <property type="nucleotide sequence ID" value="NZ_QGNY01000002.1"/>
</dbReference>
<evidence type="ECO:0008006" key="4">
    <source>
        <dbReference type="Google" id="ProtNLM"/>
    </source>
</evidence>
<dbReference type="AlphaFoldDB" id="A0A317F596"/>
<comment type="caution">
    <text evidence="2">The sequence shown here is derived from an EMBL/GenBank/DDBJ whole genome shotgun (WGS) entry which is preliminary data.</text>
</comment>
<keyword evidence="1" id="KW-0732">Signal</keyword>
<reference evidence="3" key="1">
    <citation type="submission" date="2018-05" db="EMBL/GenBank/DDBJ databases">
        <title>Pedobacter paludis sp. nov., isolated from wetland soil.</title>
        <authorList>
            <person name="Zhang Y."/>
        </authorList>
    </citation>
    <scope>NUCLEOTIDE SEQUENCE [LARGE SCALE GENOMIC DNA]</scope>
    <source>
        <strain evidence="3">R-8</strain>
    </source>
</reference>
<protein>
    <recommendedName>
        <fullName evidence="4">Plasmid transfer protein</fullName>
    </recommendedName>
</protein>
<feature type="chain" id="PRO_5016468265" description="Plasmid transfer protein" evidence="1">
    <location>
        <begin position="19"/>
        <end position="220"/>
    </location>
</feature>
<keyword evidence="3" id="KW-1185">Reference proteome</keyword>
<evidence type="ECO:0000313" key="2">
    <source>
        <dbReference type="EMBL" id="PWS32666.1"/>
    </source>
</evidence>
<gene>
    <name evidence="2" type="ORF">DF947_06235</name>
</gene>
<dbReference type="Proteomes" id="UP000245391">
    <property type="component" value="Unassembled WGS sequence"/>
</dbReference>
<dbReference type="EMBL" id="QGNY01000002">
    <property type="protein sequence ID" value="PWS32666.1"/>
    <property type="molecule type" value="Genomic_DNA"/>
</dbReference>
<evidence type="ECO:0000313" key="3">
    <source>
        <dbReference type="Proteomes" id="UP000245391"/>
    </source>
</evidence>
<feature type="signal peptide" evidence="1">
    <location>
        <begin position="1"/>
        <end position="18"/>
    </location>
</feature>
<dbReference type="OrthoDB" id="1243758at2"/>
<evidence type="ECO:0000256" key="1">
    <source>
        <dbReference type="SAM" id="SignalP"/>
    </source>
</evidence>
<sequence length="220" mass="25248">MKHLFLFFLILIGSSVYAQRVVFDRNHFDIVNENGAVRLAAENTHNSYLNTINNRLNDINVNLSSVVLVQHMILNSLSQVDGALRHAIAVRQIGEICTDIYSESTELVEMAKDDPALLLFAEDVSRQLKSRGVRLAMEVSSFVLKEGENVLMDFEKRDGLLKKIALELRVMRALVFSMKKSMYWARVNGLLKTANPFRSYMNQDKWLVDEIIRKYNLLKP</sequence>